<evidence type="ECO:0000313" key="16">
    <source>
        <dbReference type="EMBL" id="MEW9919208.1"/>
    </source>
</evidence>
<feature type="transmembrane region" description="Helical" evidence="13">
    <location>
        <begin position="170"/>
        <end position="195"/>
    </location>
</feature>
<feature type="transmembrane region" description="Helical" evidence="13">
    <location>
        <begin position="125"/>
        <end position="143"/>
    </location>
</feature>
<keyword evidence="11" id="KW-0408">Iron</keyword>
<dbReference type="InterPro" id="IPR016174">
    <property type="entry name" value="Di-haem_cyt_TM"/>
</dbReference>
<dbReference type="RefSeq" id="WP_367876914.1">
    <property type="nucleotide sequence ID" value="NZ_JBFNXX010000004.1"/>
</dbReference>
<dbReference type="Proteomes" id="UP001556098">
    <property type="component" value="Unassembled WGS sequence"/>
</dbReference>
<keyword evidence="16" id="KW-0560">Oxidoreductase</keyword>
<keyword evidence="9" id="KW-0249">Electron transport</keyword>
<evidence type="ECO:0000256" key="1">
    <source>
        <dbReference type="ARBA" id="ARBA00001971"/>
    </source>
</evidence>
<evidence type="ECO:0000256" key="8">
    <source>
        <dbReference type="ARBA" id="ARBA00022723"/>
    </source>
</evidence>
<comment type="cofactor">
    <cofactor evidence="1">
        <name>heme</name>
        <dbReference type="ChEBI" id="CHEBI:30413"/>
    </cofactor>
</comment>
<evidence type="ECO:0000256" key="4">
    <source>
        <dbReference type="ARBA" id="ARBA00022448"/>
    </source>
</evidence>
<dbReference type="EC" id="1.17.1.9" evidence="16"/>
<evidence type="ECO:0000313" key="17">
    <source>
        <dbReference type="Proteomes" id="UP001556098"/>
    </source>
</evidence>
<organism evidence="16 17">
    <name type="scientific">Sulfitobacter sediminis</name>
    <dbReference type="NCBI Taxonomy" id="3234186"/>
    <lineage>
        <taxon>Bacteria</taxon>
        <taxon>Pseudomonadati</taxon>
        <taxon>Pseudomonadota</taxon>
        <taxon>Alphaproteobacteria</taxon>
        <taxon>Rhodobacterales</taxon>
        <taxon>Roseobacteraceae</taxon>
        <taxon>Sulfitobacter</taxon>
    </lineage>
</organism>
<keyword evidence="14" id="KW-0732">Signal</keyword>
<evidence type="ECO:0000256" key="2">
    <source>
        <dbReference type="ARBA" id="ARBA00004651"/>
    </source>
</evidence>
<evidence type="ECO:0000256" key="7">
    <source>
        <dbReference type="ARBA" id="ARBA00022692"/>
    </source>
</evidence>
<keyword evidence="6" id="KW-0349">Heme</keyword>
<comment type="subcellular location">
    <subcellularLocation>
        <location evidence="2">Cell membrane</location>
        <topology evidence="2">Multi-pass membrane protein</topology>
    </subcellularLocation>
</comment>
<evidence type="ECO:0000256" key="12">
    <source>
        <dbReference type="ARBA" id="ARBA00023136"/>
    </source>
</evidence>
<dbReference type="InterPro" id="IPR051817">
    <property type="entry name" value="FDH_cytochrome_b556_subunit"/>
</dbReference>
<dbReference type="PANTHER" id="PTHR30074:SF6">
    <property type="entry name" value="FORMATE DEHYDROGENASE GAMMA SUBUNIT"/>
    <property type="match status" value="1"/>
</dbReference>
<evidence type="ECO:0000259" key="15">
    <source>
        <dbReference type="Pfam" id="PF01292"/>
    </source>
</evidence>
<dbReference type="PANTHER" id="PTHR30074">
    <property type="entry name" value="FORMATE DEHYDROGENASE, NITRATE-INDUCIBLE, CYTOCHROME B556 FDN SUBUNIT"/>
    <property type="match status" value="1"/>
</dbReference>
<feature type="domain" description="Cytochrome b561 bacterial/Ni-hydrogenase" evidence="15">
    <location>
        <begin position="160"/>
        <end position="358"/>
    </location>
</feature>
<dbReference type="NCBIfam" id="TIGR01583">
    <property type="entry name" value="formate-DH-gamm"/>
    <property type="match status" value="1"/>
</dbReference>
<comment type="caution">
    <text evidence="16">The sequence shown here is derived from an EMBL/GenBank/DDBJ whole genome shotgun (WGS) entry which is preliminary data.</text>
</comment>
<gene>
    <name evidence="16" type="ORF">AB2B41_06315</name>
</gene>
<evidence type="ECO:0000256" key="14">
    <source>
        <dbReference type="SAM" id="SignalP"/>
    </source>
</evidence>
<evidence type="ECO:0000256" key="3">
    <source>
        <dbReference type="ARBA" id="ARBA00010747"/>
    </source>
</evidence>
<keyword evidence="7 13" id="KW-0812">Transmembrane</keyword>
<evidence type="ECO:0000256" key="11">
    <source>
        <dbReference type="ARBA" id="ARBA00023004"/>
    </source>
</evidence>
<dbReference type="InterPro" id="IPR006471">
    <property type="entry name" value="Formate_DH_gsu"/>
</dbReference>
<name>A0ABV3RJP9_9RHOB</name>
<feature type="transmembrane region" description="Helical" evidence="13">
    <location>
        <begin position="268"/>
        <end position="289"/>
    </location>
</feature>
<feature type="signal peptide" evidence="14">
    <location>
        <begin position="1"/>
        <end position="21"/>
    </location>
</feature>
<keyword evidence="4" id="KW-0813">Transport</keyword>
<keyword evidence="8" id="KW-0479">Metal-binding</keyword>
<keyword evidence="17" id="KW-1185">Reference proteome</keyword>
<evidence type="ECO:0000256" key="10">
    <source>
        <dbReference type="ARBA" id="ARBA00022989"/>
    </source>
</evidence>
<keyword evidence="5" id="KW-1003">Cell membrane</keyword>
<evidence type="ECO:0000256" key="5">
    <source>
        <dbReference type="ARBA" id="ARBA00022475"/>
    </source>
</evidence>
<evidence type="ECO:0000256" key="13">
    <source>
        <dbReference type="SAM" id="Phobius"/>
    </source>
</evidence>
<accession>A0ABV3RJP9</accession>
<feature type="transmembrane region" description="Helical" evidence="13">
    <location>
        <begin position="215"/>
        <end position="233"/>
    </location>
</feature>
<comment type="similarity">
    <text evidence="3">Belongs to the formate dehydrogenase gamma subunit family.</text>
</comment>
<proteinExistence type="inferred from homology"/>
<evidence type="ECO:0000256" key="9">
    <source>
        <dbReference type="ARBA" id="ARBA00022982"/>
    </source>
</evidence>
<dbReference type="Pfam" id="PF01292">
    <property type="entry name" value="Ni_hydr_CYTB"/>
    <property type="match status" value="1"/>
</dbReference>
<dbReference type="SUPFAM" id="SSF81342">
    <property type="entry name" value="Transmembrane di-heme cytochromes"/>
    <property type="match status" value="1"/>
</dbReference>
<protein>
    <submittedName>
        <fullName evidence="16">Formate dehydrogenase subunit gamma</fullName>
        <ecNumber evidence="16">1.17.1.9</ecNumber>
    </submittedName>
</protein>
<dbReference type="Gene3D" id="1.20.950.20">
    <property type="entry name" value="Transmembrane di-heme cytochromes, Chain C"/>
    <property type="match status" value="1"/>
</dbReference>
<feature type="transmembrane region" description="Helical" evidence="13">
    <location>
        <begin position="332"/>
        <end position="351"/>
    </location>
</feature>
<dbReference type="GO" id="GO:0008863">
    <property type="term" value="F:formate dehydrogenase (NAD+) activity"/>
    <property type="evidence" value="ECO:0007669"/>
    <property type="project" value="UniProtKB-EC"/>
</dbReference>
<reference evidence="16 17" key="1">
    <citation type="submission" date="2024-07" db="EMBL/GenBank/DDBJ databases">
        <title>Marimonas sp.nov., isolated from tidal-flat sediment.</title>
        <authorList>
            <person name="Jayan J.N."/>
            <person name="Lee S.S."/>
        </authorList>
    </citation>
    <scope>NUCLEOTIDE SEQUENCE [LARGE SCALE GENOMIC DNA]</scope>
    <source>
        <strain evidence="16 17">MJW-29</strain>
    </source>
</reference>
<evidence type="ECO:0000256" key="6">
    <source>
        <dbReference type="ARBA" id="ARBA00022617"/>
    </source>
</evidence>
<keyword evidence="10 13" id="KW-1133">Transmembrane helix</keyword>
<dbReference type="EMBL" id="JBFNXX010000004">
    <property type="protein sequence ID" value="MEW9919208.1"/>
    <property type="molecule type" value="Genomic_DNA"/>
</dbReference>
<keyword evidence="12 13" id="KW-0472">Membrane</keyword>
<sequence>MVRALLAAALTLLVWITPIEAQQAPEPDRSATGGAQTLEDILARQRGEKIDNTFRSSNTGDPSSAAGIADQLGTLGGASDSETWRALRFGSADVTVSSGGEVATVLMQDGGMAWLSFRDGPLRTYGGYGLLAMIGLLAVFFLLRGRIRVDGELTGRTVTRFKAVERFAHWLLAGSFILLGITGLLTLFGRVFILPTFGPEANSFILIWGKWVHNNVAWAFMIALVMVFFMWVWHNIPDRTDLTWVAQAGGIVGKKHPPAKKFNAGQKVIFWSVIVLGGSISVSGLSLLFPFELPLFAKTFVILNDIGAPGWIGMQPLPTQLSPQEEMQLAQAWHAIVSFVLMAIIIAHIYIGTLGMEGAYDAMGSGEVDEAWAHQHHSIWLEEVKKAEAPRSGATTPAE</sequence>
<feature type="chain" id="PRO_5046516933" evidence="14">
    <location>
        <begin position="22"/>
        <end position="399"/>
    </location>
</feature>
<dbReference type="InterPro" id="IPR011577">
    <property type="entry name" value="Cyt_b561_bac/Ni-Hgenase"/>
</dbReference>